<evidence type="ECO:0000313" key="3">
    <source>
        <dbReference type="Proteomes" id="UP001198630"/>
    </source>
</evidence>
<evidence type="ECO:0000256" key="1">
    <source>
        <dbReference type="SAM" id="Phobius"/>
    </source>
</evidence>
<name>A0AAW4XQ36_RHORH</name>
<keyword evidence="1" id="KW-0472">Membrane</keyword>
<keyword evidence="1" id="KW-0812">Transmembrane</keyword>
<proteinExistence type="predicted"/>
<feature type="transmembrane region" description="Helical" evidence="1">
    <location>
        <begin position="47"/>
        <end position="68"/>
    </location>
</feature>
<organism evidence="2 3">
    <name type="scientific">Rhodococcus rhodochrous</name>
    <dbReference type="NCBI Taxonomy" id="1829"/>
    <lineage>
        <taxon>Bacteria</taxon>
        <taxon>Bacillati</taxon>
        <taxon>Actinomycetota</taxon>
        <taxon>Actinomycetes</taxon>
        <taxon>Mycobacteriales</taxon>
        <taxon>Nocardiaceae</taxon>
        <taxon>Rhodococcus</taxon>
    </lineage>
</organism>
<reference evidence="2" key="1">
    <citation type="submission" date="2021-11" db="EMBL/GenBank/DDBJ databases">
        <title>Development of a sustainable strategy for remediation of hydrocarbon-contaminated territories based on the waste exchange concept.</title>
        <authorList>
            <person name="Elkin A."/>
        </authorList>
    </citation>
    <scope>NUCLEOTIDE SEQUENCE</scope>
    <source>
        <strain evidence="2">IEGM 757</strain>
    </source>
</reference>
<evidence type="ECO:0008006" key="4">
    <source>
        <dbReference type="Google" id="ProtNLM"/>
    </source>
</evidence>
<dbReference type="Proteomes" id="UP001198630">
    <property type="component" value="Unassembled WGS sequence"/>
</dbReference>
<feature type="transmembrane region" description="Helical" evidence="1">
    <location>
        <begin position="6"/>
        <end position="27"/>
    </location>
</feature>
<evidence type="ECO:0000313" key="2">
    <source>
        <dbReference type="EMBL" id="MCD2115032.1"/>
    </source>
</evidence>
<accession>A0AAW4XQ36</accession>
<dbReference type="RefSeq" id="WP_230792935.1">
    <property type="nucleotide sequence ID" value="NZ_JAJNCO010000042.1"/>
</dbReference>
<protein>
    <recommendedName>
        <fullName evidence="4">DUF1772 domain-containing protein</fullName>
    </recommendedName>
</protein>
<gene>
    <name evidence="2" type="ORF">LQ384_28565</name>
</gene>
<keyword evidence="1" id="KW-1133">Transmembrane helix</keyword>
<sequence length="137" mass="14286">MVTTPSAVAVLYLAAVVVVAMIFSAGLRDVLRDRDFGAVLGVDDRRIRWPLTVVPGVAAVLAAISMTLLTGGTVTTLAIGLVGGCAGACRVRTRPSISYDGLILETAVGQIPVDLLRQWLRGPDVLLAAAWLAALFS</sequence>
<dbReference type="EMBL" id="JAJNCO010000042">
    <property type="protein sequence ID" value="MCD2115032.1"/>
    <property type="molecule type" value="Genomic_DNA"/>
</dbReference>
<feature type="transmembrane region" description="Helical" evidence="1">
    <location>
        <begin position="74"/>
        <end position="91"/>
    </location>
</feature>
<dbReference type="AlphaFoldDB" id="A0AAW4XQ36"/>
<comment type="caution">
    <text evidence="2">The sequence shown here is derived from an EMBL/GenBank/DDBJ whole genome shotgun (WGS) entry which is preliminary data.</text>
</comment>